<dbReference type="Proteomes" id="UP001331515">
    <property type="component" value="Unassembled WGS sequence"/>
</dbReference>
<name>A0AAN8DRY3_CHAGU</name>
<keyword evidence="2" id="KW-1185">Reference proteome</keyword>
<dbReference type="EMBL" id="JAURVH010001518">
    <property type="protein sequence ID" value="KAK5928021.1"/>
    <property type="molecule type" value="Genomic_DNA"/>
</dbReference>
<proteinExistence type="predicted"/>
<dbReference type="AlphaFoldDB" id="A0AAN8DRY3"/>
<evidence type="ECO:0000313" key="1">
    <source>
        <dbReference type="EMBL" id="KAK5928021.1"/>
    </source>
</evidence>
<gene>
    <name evidence="1" type="ORF">CgunFtcFv8_013120</name>
</gene>
<sequence length="66" mass="7877">MELVWEDPQVPDAPFFTNELYVKYSLAPNIRELWDFLQSPVQNIKQDCGTSKCFLPLFFYKRRCSL</sequence>
<evidence type="ECO:0000313" key="2">
    <source>
        <dbReference type="Proteomes" id="UP001331515"/>
    </source>
</evidence>
<organism evidence="1 2">
    <name type="scientific">Champsocephalus gunnari</name>
    <name type="common">Mackerel icefish</name>
    <dbReference type="NCBI Taxonomy" id="52237"/>
    <lineage>
        <taxon>Eukaryota</taxon>
        <taxon>Metazoa</taxon>
        <taxon>Chordata</taxon>
        <taxon>Craniata</taxon>
        <taxon>Vertebrata</taxon>
        <taxon>Euteleostomi</taxon>
        <taxon>Actinopterygii</taxon>
        <taxon>Neopterygii</taxon>
        <taxon>Teleostei</taxon>
        <taxon>Neoteleostei</taxon>
        <taxon>Acanthomorphata</taxon>
        <taxon>Eupercaria</taxon>
        <taxon>Perciformes</taxon>
        <taxon>Notothenioidei</taxon>
        <taxon>Channichthyidae</taxon>
        <taxon>Champsocephalus</taxon>
    </lineage>
</organism>
<comment type="caution">
    <text evidence="1">The sequence shown here is derived from an EMBL/GenBank/DDBJ whole genome shotgun (WGS) entry which is preliminary data.</text>
</comment>
<accession>A0AAN8DRY3</accession>
<reference evidence="1 2" key="1">
    <citation type="journal article" date="2023" name="Mol. Biol. Evol.">
        <title>Genomics of Secondarily Temperate Adaptation in the Only Non-Antarctic Icefish.</title>
        <authorList>
            <person name="Rivera-Colon A.G."/>
            <person name="Rayamajhi N."/>
            <person name="Minhas B.F."/>
            <person name="Madrigal G."/>
            <person name="Bilyk K.T."/>
            <person name="Yoon V."/>
            <person name="Hune M."/>
            <person name="Gregory S."/>
            <person name="Cheng C.H.C."/>
            <person name="Catchen J.M."/>
        </authorList>
    </citation>
    <scope>NUCLEOTIDE SEQUENCE [LARGE SCALE GENOMIC DNA]</scope>
    <source>
        <tissue evidence="1">White muscle</tissue>
    </source>
</reference>
<protein>
    <submittedName>
        <fullName evidence="1">Uncharacterized protein</fullName>
    </submittedName>
</protein>